<comment type="caution">
    <text evidence="10">The sequence shown here is derived from an EMBL/GenBank/DDBJ whole genome shotgun (WGS) entry which is preliminary data.</text>
</comment>
<dbReference type="SUPFAM" id="SSF52172">
    <property type="entry name" value="CheY-like"/>
    <property type="match status" value="1"/>
</dbReference>
<dbReference type="CDD" id="cd00383">
    <property type="entry name" value="trans_reg_C"/>
    <property type="match status" value="1"/>
</dbReference>
<dbReference type="RefSeq" id="WP_236338998.1">
    <property type="nucleotide sequence ID" value="NZ_CAKMMF010000003.1"/>
</dbReference>
<dbReference type="Pfam" id="PF00486">
    <property type="entry name" value="Trans_reg_C"/>
    <property type="match status" value="1"/>
</dbReference>
<protein>
    <submittedName>
        <fullName evidence="10">Transcriptional regulatory protein WalR</fullName>
    </submittedName>
</protein>
<reference evidence="10" key="1">
    <citation type="submission" date="2022-01" db="EMBL/GenBank/DDBJ databases">
        <authorList>
            <person name="Criscuolo A."/>
        </authorList>
    </citation>
    <scope>NUCLEOTIDE SEQUENCE</scope>
    <source>
        <strain evidence="10">CIP111893</strain>
    </source>
</reference>
<dbReference type="EMBL" id="CAKMMF010000003">
    <property type="protein sequence ID" value="CAH1195529.1"/>
    <property type="molecule type" value="Genomic_DNA"/>
</dbReference>
<dbReference type="Pfam" id="PF00072">
    <property type="entry name" value="Response_reg"/>
    <property type="match status" value="1"/>
</dbReference>
<keyword evidence="4 7" id="KW-0238">DNA-binding</keyword>
<dbReference type="Gene3D" id="1.10.10.10">
    <property type="entry name" value="Winged helix-like DNA-binding domain superfamily/Winged helix DNA-binding domain"/>
    <property type="match status" value="1"/>
</dbReference>
<feature type="DNA-binding region" description="OmpR/PhoB-type" evidence="7">
    <location>
        <begin position="132"/>
        <end position="231"/>
    </location>
</feature>
<dbReference type="InterPro" id="IPR039420">
    <property type="entry name" value="WalR-like"/>
</dbReference>
<dbReference type="PANTHER" id="PTHR48111">
    <property type="entry name" value="REGULATOR OF RPOS"/>
    <property type="match status" value="1"/>
</dbReference>
<evidence type="ECO:0000259" key="8">
    <source>
        <dbReference type="PROSITE" id="PS50110"/>
    </source>
</evidence>
<dbReference type="SMART" id="SM00448">
    <property type="entry name" value="REC"/>
    <property type="match status" value="1"/>
</dbReference>
<evidence type="ECO:0000256" key="2">
    <source>
        <dbReference type="ARBA" id="ARBA00023012"/>
    </source>
</evidence>
<proteinExistence type="predicted"/>
<dbReference type="InterPro" id="IPR001789">
    <property type="entry name" value="Sig_transdc_resp-reg_receiver"/>
</dbReference>
<evidence type="ECO:0000313" key="10">
    <source>
        <dbReference type="EMBL" id="CAH1195529.1"/>
    </source>
</evidence>
<name>A0ABN8FZL8_9BACL</name>
<dbReference type="PROSITE" id="PS50110">
    <property type="entry name" value="RESPONSE_REGULATORY"/>
    <property type="match status" value="1"/>
</dbReference>
<keyword evidence="2" id="KW-0902">Two-component regulatory system</keyword>
<keyword evidence="3" id="KW-0805">Transcription regulation</keyword>
<dbReference type="SMART" id="SM00862">
    <property type="entry name" value="Trans_reg_C"/>
    <property type="match status" value="1"/>
</dbReference>
<keyword evidence="11" id="KW-1185">Reference proteome</keyword>
<dbReference type="InterPro" id="IPR036388">
    <property type="entry name" value="WH-like_DNA-bd_sf"/>
</dbReference>
<feature type="domain" description="Response regulatory" evidence="8">
    <location>
        <begin position="5"/>
        <end position="118"/>
    </location>
</feature>
<evidence type="ECO:0000256" key="7">
    <source>
        <dbReference type="PROSITE-ProRule" id="PRU01091"/>
    </source>
</evidence>
<gene>
    <name evidence="10" type="primary">walR_2</name>
    <name evidence="10" type="ORF">PAECIP111893_00711</name>
</gene>
<dbReference type="InterPro" id="IPR011006">
    <property type="entry name" value="CheY-like_superfamily"/>
</dbReference>
<evidence type="ECO:0000256" key="6">
    <source>
        <dbReference type="PROSITE-ProRule" id="PRU00169"/>
    </source>
</evidence>
<evidence type="ECO:0000259" key="9">
    <source>
        <dbReference type="PROSITE" id="PS51755"/>
    </source>
</evidence>
<dbReference type="PANTHER" id="PTHR48111:SF40">
    <property type="entry name" value="PHOSPHATE REGULON TRANSCRIPTIONAL REGULATORY PROTEIN PHOB"/>
    <property type="match status" value="1"/>
</dbReference>
<dbReference type="Gene3D" id="6.10.250.690">
    <property type="match status" value="1"/>
</dbReference>
<dbReference type="Proteomes" id="UP000838686">
    <property type="component" value="Unassembled WGS sequence"/>
</dbReference>
<feature type="modified residue" description="4-aspartylphosphate" evidence="6">
    <location>
        <position position="54"/>
    </location>
</feature>
<feature type="domain" description="OmpR/PhoB-type" evidence="9">
    <location>
        <begin position="132"/>
        <end position="231"/>
    </location>
</feature>
<keyword evidence="1 6" id="KW-0597">Phosphoprotein</keyword>
<evidence type="ECO:0000256" key="3">
    <source>
        <dbReference type="ARBA" id="ARBA00023015"/>
    </source>
</evidence>
<evidence type="ECO:0000313" key="11">
    <source>
        <dbReference type="Proteomes" id="UP000838686"/>
    </source>
</evidence>
<dbReference type="Gene3D" id="3.40.50.2300">
    <property type="match status" value="1"/>
</dbReference>
<dbReference type="InterPro" id="IPR001867">
    <property type="entry name" value="OmpR/PhoB-type_DNA-bd"/>
</dbReference>
<accession>A0ABN8FZL8</accession>
<dbReference type="PROSITE" id="PS51755">
    <property type="entry name" value="OMPR_PHOB"/>
    <property type="match status" value="1"/>
</dbReference>
<evidence type="ECO:0000256" key="5">
    <source>
        <dbReference type="ARBA" id="ARBA00023163"/>
    </source>
</evidence>
<evidence type="ECO:0000256" key="1">
    <source>
        <dbReference type="ARBA" id="ARBA00022553"/>
    </source>
</evidence>
<keyword evidence="5" id="KW-0804">Transcription</keyword>
<sequence length="241" mass="27395">MLKKTILVVDDDYEINELLTMSLKREGYNVLSAFEGNEALALAGEHLPDLVILDVLLPGLDGFQICSELRKTSNVPILFVSCKDEDIDKVLGLGLGGDDFISKPFSPIEVIARVKAHIRRNYLLHKSGVEADQTLRYDQLVIEPATHRVLVDNKPISLSAKEFKLLFHLAKNPNRVYKNEQLFTLLWDDVHMGDTHTVMVHIYNLRKKLEKNPAKPHYIHTIRGVGYKFNDKPIETAVEQL</sequence>
<evidence type="ECO:0000256" key="4">
    <source>
        <dbReference type="ARBA" id="ARBA00023125"/>
    </source>
</evidence>
<organism evidence="10 11">
    <name type="scientific">Paenibacillus plantiphilus</name>
    <dbReference type="NCBI Taxonomy" id="2905650"/>
    <lineage>
        <taxon>Bacteria</taxon>
        <taxon>Bacillati</taxon>
        <taxon>Bacillota</taxon>
        <taxon>Bacilli</taxon>
        <taxon>Bacillales</taxon>
        <taxon>Paenibacillaceae</taxon>
        <taxon>Paenibacillus</taxon>
    </lineage>
</organism>